<organism evidence="2 3">
    <name type="scientific">Hapsidospora chrysogenum (strain ATCC 11550 / CBS 779.69 / DSM 880 / IAM 14645 / JCM 23072 / IMI 49137)</name>
    <name type="common">Acremonium chrysogenum</name>
    <dbReference type="NCBI Taxonomy" id="857340"/>
    <lineage>
        <taxon>Eukaryota</taxon>
        <taxon>Fungi</taxon>
        <taxon>Dikarya</taxon>
        <taxon>Ascomycota</taxon>
        <taxon>Pezizomycotina</taxon>
        <taxon>Sordariomycetes</taxon>
        <taxon>Hypocreomycetidae</taxon>
        <taxon>Hypocreales</taxon>
        <taxon>Bionectriaceae</taxon>
        <taxon>Hapsidospora</taxon>
    </lineage>
</organism>
<proteinExistence type="predicted"/>
<name>A0A086SY27_HAPC1</name>
<dbReference type="InterPro" id="IPR003812">
    <property type="entry name" value="Fido"/>
</dbReference>
<keyword evidence="3" id="KW-1185">Reference proteome</keyword>
<sequence>MSTARLRFLKPGHVMRLYDTHLFAARLTQRTYLESAIHSPKQHKRYGENDMYKLAAILAQKIILNHAYQDGNKRAALMAADLFLKINGHRLQGVLFTGDELDRQLMAAHLAVASNQWDSERLASFYESVAAPLETFHTGNSERKSDGGERN</sequence>
<dbReference type="InterPro" id="IPR006440">
    <property type="entry name" value="Doc"/>
</dbReference>
<comment type="caution">
    <text evidence="2">The sequence shown here is derived from an EMBL/GenBank/DDBJ whole genome shotgun (WGS) entry which is preliminary data.</text>
</comment>
<dbReference type="Gene3D" id="1.20.120.1870">
    <property type="entry name" value="Fic/DOC protein, Fido domain"/>
    <property type="match status" value="1"/>
</dbReference>
<accession>A0A086SY27</accession>
<reference evidence="3" key="1">
    <citation type="journal article" date="2014" name="Genome Announc.">
        <title>Genome sequence and annotation of Acremonium chrysogenum, producer of the beta-lactam antibiotic cephalosporin C.</title>
        <authorList>
            <person name="Terfehr D."/>
            <person name="Dahlmann T.A."/>
            <person name="Specht T."/>
            <person name="Zadra I."/>
            <person name="Kuernsteiner H."/>
            <person name="Kueck U."/>
        </authorList>
    </citation>
    <scope>NUCLEOTIDE SEQUENCE [LARGE SCALE GENOMIC DNA]</scope>
    <source>
        <strain evidence="3">ATCC 11550 / CBS 779.69 / DSM 880 / IAM 14645 / JCM 23072 / IMI 49137</strain>
    </source>
</reference>
<evidence type="ECO:0000313" key="3">
    <source>
        <dbReference type="Proteomes" id="UP000029964"/>
    </source>
</evidence>
<dbReference type="NCBIfam" id="TIGR01550">
    <property type="entry name" value="DOC_P1"/>
    <property type="match status" value="1"/>
</dbReference>
<dbReference type="Pfam" id="PF02661">
    <property type="entry name" value="Fic"/>
    <property type="match status" value="1"/>
</dbReference>
<dbReference type="STRING" id="857340.A0A086SY27"/>
<dbReference type="HOGENOM" id="CLU_115697_0_0_1"/>
<protein>
    <recommendedName>
        <fullName evidence="1">Fido domain-containing protein</fullName>
    </recommendedName>
</protein>
<dbReference type="Proteomes" id="UP000029964">
    <property type="component" value="Unassembled WGS sequence"/>
</dbReference>
<dbReference type="PROSITE" id="PS51459">
    <property type="entry name" value="FIDO"/>
    <property type="match status" value="1"/>
</dbReference>
<dbReference type="AlphaFoldDB" id="A0A086SY27"/>
<dbReference type="EMBL" id="JPKY01000107">
    <property type="protein sequence ID" value="KFH42009.1"/>
    <property type="molecule type" value="Genomic_DNA"/>
</dbReference>
<dbReference type="PANTHER" id="PTHR39426">
    <property type="entry name" value="HOMOLOGY TO DEATH-ON-CURING PROTEIN OF PHAGE P1"/>
    <property type="match status" value="1"/>
</dbReference>
<evidence type="ECO:0000259" key="1">
    <source>
        <dbReference type="PROSITE" id="PS51459"/>
    </source>
</evidence>
<dbReference type="InterPro" id="IPR036597">
    <property type="entry name" value="Fido-like_dom_sf"/>
</dbReference>
<dbReference type="PANTHER" id="PTHR39426:SF1">
    <property type="entry name" value="HOMOLOGY TO DEATH-ON-CURING PROTEIN OF PHAGE P1"/>
    <property type="match status" value="1"/>
</dbReference>
<dbReference type="SUPFAM" id="SSF140931">
    <property type="entry name" value="Fic-like"/>
    <property type="match status" value="1"/>
</dbReference>
<dbReference type="InterPro" id="IPR053737">
    <property type="entry name" value="Type_II_TA_Toxin"/>
</dbReference>
<gene>
    <name evidence="2" type="ORF">ACRE_072670</name>
</gene>
<feature type="domain" description="Fido" evidence="1">
    <location>
        <begin position="4"/>
        <end position="128"/>
    </location>
</feature>
<evidence type="ECO:0000313" key="2">
    <source>
        <dbReference type="EMBL" id="KFH42009.1"/>
    </source>
</evidence>
<dbReference type="GO" id="GO:0016301">
    <property type="term" value="F:kinase activity"/>
    <property type="evidence" value="ECO:0007669"/>
    <property type="project" value="InterPro"/>
</dbReference>
<dbReference type="OrthoDB" id="3049701at2759"/>